<organism evidence="3 4">
    <name type="scientific">Nocardioides daeguensis</name>
    <dbReference type="NCBI Taxonomy" id="908359"/>
    <lineage>
        <taxon>Bacteria</taxon>
        <taxon>Bacillati</taxon>
        <taxon>Actinomycetota</taxon>
        <taxon>Actinomycetes</taxon>
        <taxon>Propionibacteriales</taxon>
        <taxon>Nocardioidaceae</taxon>
        <taxon>Nocardioides</taxon>
    </lineage>
</organism>
<evidence type="ECO:0000259" key="2">
    <source>
        <dbReference type="Pfam" id="PF16640"/>
    </source>
</evidence>
<keyword evidence="4" id="KW-1185">Reference proteome</keyword>
<sequence>MRQHIRAGLLCAALAGSTLALTPAAHAEGAARDYTLTDCDIQVEVTQWTPDRTVTKSTAEIASWTTRISLDLPNPLPAGEWAEVDYDLGPIETDFLPFDLASSVTAEYGIALVDHDGAAVLPLAGDDEYAAIADDSTLDFAPHASTVQAQAGARELRPREVTFAFAGADETGQKWAEVRGACDPLVSAPALMTQYVYDLDAPTDLVTSTPTPVPGRELAFTAYNLLQAAPSTAGERIPATVTLGGRPMGTFPLDASGTVTGAFTVPCCLYGAQELRVVNGSRVASTSVVLPESDASGPTGPQVSLRETFPARVAKGKRATGTVKVSTPRGFSGTVQVLEGTKLLGTAKVVAGTSRRVTLKKLARGRHRLTLVWTGSDRYPGYQPTTRSFVVLQR</sequence>
<evidence type="ECO:0000313" key="3">
    <source>
        <dbReference type="EMBL" id="GAA3518368.1"/>
    </source>
</evidence>
<feature type="domain" description="Bacterial Ig-like" evidence="2">
    <location>
        <begin position="310"/>
        <end position="390"/>
    </location>
</feature>
<protein>
    <recommendedName>
        <fullName evidence="2">Bacterial Ig-like domain-containing protein</fullName>
    </recommendedName>
</protein>
<reference evidence="4" key="1">
    <citation type="journal article" date="2019" name="Int. J. Syst. Evol. Microbiol.">
        <title>The Global Catalogue of Microorganisms (GCM) 10K type strain sequencing project: providing services to taxonomists for standard genome sequencing and annotation.</title>
        <authorList>
            <consortium name="The Broad Institute Genomics Platform"/>
            <consortium name="The Broad Institute Genome Sequencing Center for Infectious Disease"/>
            <person name="Wu L."/>
            <person name="Ma J."/>
        </authorList>
    </citation>
    <scope>NUCLEOTIDE SEQUENCE [LARGE SCALE GENOMIC DNA]</scope>
    <source>
        <strain evidence="4">JCM 17460</strain>
    </source>
</reference>
<feature type="signal peptide" evidence="1">
    <location>
        <begin position="1"/>
        <end position="27"/>
    </location>
</feature>
<gene>
    <name evidence="3" type="ORF">GCM10022263_02610</name>
</gene>
<dbReference type="EMBL" id="BAABBB010000003">
    <property type="protein sequence ID" value="GAA3518368.1"/>
    <property type="molecule type" value="Genomic_DNA"/>
</dbReference>
<dbReference type="Pfam" id="PF16640">
    <property type="entry name" value="Big_3_5"/>
    <property type="match status" value="1"/>
</dbReference>
<proteinExistence type="predicted"/>
<evidence type="ECO:0000313" key="4">
    <source>
        <dbReference type="Proteomes" id="UP001500301"/>
    </source>
</evidence>
<dbReference type="Proteomes" id="UP001500301">
    <property type="component" value="Unassembled WGS sequence"/>
</dbReference>
<feature type="chain" id="PRO_5046966511" description="Bacterial Ig-like domain-containing protein" evidence="1">
    <location>
        <begin position="28"/>
        <end position="394"/>
    </location>
</feature>
<dbReference type="InterPro" id="IPR032109">
    <property type="entry name" value="Big_3_5"/>
</dbReference>
<comment type="caution">
    <text evidence="3">The sequence shown here is derived from an EMBL/GenBank/DDBJ whole genome shotgun (WGS) entry which is preliminary data.</text>
</comment>
<keyword evidence="1" id="KW-0732">Signal</keyword>
<evidence type="ECO:0000256" key="1">
    <source>
        <dbReference type="SAM" id="SignalP"/>
    </source>
</evidence>
<name>A0ABP6UT55_9ACTN</name>
<accession>A0ABP6UT55</accession>
<dbReference type="RefSeq" id="WP_218235054.1">
    <property type="nucleotide sequence ID" value="NZ_BAABBB010000003.1"/>
</dbReference>